<feature type="region of interest" description="Disordered" evidence="1">
    <location>
        <begin position="266"/>
        <end position="292"/>
    </location>
</feature>
<keyword evidence="3" id="KW-0966">Cell projection</keyword>
<feature type="compositionally biased region" description="Gly residues" evidence="1">
    <location>
        <begin position="21"/>
        <end position="32"/>
    </location>
</feature>
<name>A0ABT3ZDY6_9HYPH</name>
<feature type="compositionally biased region" description="Basic and acidic residues" evidence="1">
    <location>
        <begin position="282"/>
        <end position="292"/>
    </location>
</feature>
<feature type="region of interest" description="Disordered" evidence="1">
    <location>
        <begin position="427"/>
        <end position="494"/>
    </location>
</feature>
<proteinExistence type="predicted"/>
<dbReference type="Pfam" id="PF02120">
    <property type="entry name" value="Flg_hook"/>
    <property type="match status" value="1"/>
</dbReference>
<keyword evidence="3" id="KW-0282">Flagellum</keyword>
<sequence length="494" mass="50691">MSALDLVGQRPVPARPTGRMGQLGGDTAGGQSGEQPFSAVLSGEERGAASDTGRPRVGGEAGVPANGAEQAEAATAGPQLVDRNPPREPAGEPAQSDDMLALLDSLMSSAAFSDDAKLGVDDLQPEADAVEAAVQDTNIASTAITRADAANTADTNTKAGPEITAGIEANTDTEIDIEDTEVLTNQVAAQASQIPVASADPAVPTRQTKQTGEMAELVASLRTGEPVSAKNAPARTTQDSTKVSTEEKEALRALGLNTATSVIKPDENKSEAGGRFAAADQRSAKSDRTTEAKLDANPRNVEVLESRRFMALHPLSANGQMLSRSLIDAGQPLFAAQRAGPAQPASVPGQPQPGQMLHTLKLQLNPLSLGSVTAVLKLSGEELSVDIKVETIEAYRQLSDDNRAILKSLRSQGYGVEQITIQHVPGPDRTAAQAPQPGFQPGSSGSGSADAQASGKQSGGQGAGQQGNSQNGGQGRDQNSYVGSGAGRADGVYL</sequence>
<dbReference type="InterPro" id="IPR038610">
    <property type="entry name" value="FliK-like_C_sf"/>
</dbReference>
<feature type="compositionally biased region" description="Gly residues" evidence="1">
    <location>
        <begin position="457"/>
        <end position="475"/>
    </location>
</feature>
<gene>
    <name evidence="3" type="ORF">OEG84_20075</name>
</gene>
<keyword evidence="4" id="KW-1185">Reference proteome</keyword>
<dbReference type="RefSeq" id="WP_267655376.1">
    <property type="nucleotide sequence ID" value="NZ_JAOVZR010000001.1"/>
</dbReference>
<dbReference type="Gene3D" id="3.30.750.140">
    <property type="match status" value="1"/>
</dbReference>
<organism evidence="3 4">
    <name type="scientific">Hoeflea algicola</name>
    <dbReference type="NCBI Taxonomy" id="2983763"/>
    <lineage>
        <taxon>Bacteria</taxon>
        <taxon>Pseudomonadati</taxon>
        <taxon>Pseudomonadota</taxon>
        <taxon>Alphaproteobacteria</taxon>
        <taxon>Hyphomicrobiales</taxon>
        <taxon>Rhizobiaceae</taxon>
        <taxon>Hoeflea</taxon>
    </lineage>
</organism>
<protein>
    <submittedName>
        <fullName evidence="3">Flagellar hook-length control protein FliK</fullName>
    </submittedName>
</protein>
<dbReference type="Proteomes" id="UP001073227">
    <property type="component" value="Unassembled WGS sequence"/>
</dbReference>
<feature type="compositionally biased region" description="Low complexity" evidence="1">
    <location>
        <begin position="431"/>
        <end position="456"/>
    </location>
</feature>
<feature type="region of interest" description="Disordered" evidence="1">
    <location>
        <begin position="225"/>
        <end position="246"/>
    </location>
</feature>
<dbReference type="InterPro" id="IPR021136">
    <property type="entry name" value="Flagellar_hook_control-like_C"/>
</dbReference>
<keyword evidence="3" id="KW-0969">Cilium</keyword>
<reference evidence="3" key="1">
    <citation type="submission" date="2022-10" db="EMBL/GenBank/DDBJ databases">
        <title>Hoeflea sp. G2-23, isolated from marine algae.</title>
        <authorList>
            <person name="Kristyanto S."/>
            <person name="Kim J.M."/>
            <person name="Jeon C.O."/>
        </authorList>
    </citation>
    <scope>NUCLEOTIDE SEQUENCE</scope>
    <source>
        <strain evidence="3">G2-23</strain>
    </source>
</reference>
<feature type="compositionally biased region" description="Polar residues" evidence="1">
    <location>
        <begin position="234"/>
        <end position="243"/>
    </location>
</feature>
<feature type="compositionally biased region" description="Low complexity" evidence="1">
    <location>
        <begin position="64"/>
        <end position="79"/>
    </location>
</feature>
<feature type="domain" description="Flagellar hook-length control protein-like C-terminal" evidence="2">
    <location>
        <begin position="354"/>
        <end position="427"/>
    </location>
</feature>
<feature type="region of interest" description="Disordered" evidence="1">
    <location>
        <begin position="1"/>
        <end position="97"/>
    </location>
</feature>
<evidence type="ECO:0000313" key="3">
    <source>
        <dbReference type="EMBL" id="MCY0149933.1"/>
    </source>
</evidence>
<comment type="caution">
    <text evidence="3">The sequence shown here is derived from an EMBL/GenBank/DDBJ whole genome shotgun (WGS) entry which is preliminary data.</text>
</comment>
<evidence type="ECO:0000256" key="1">
    <source>
        <dbReference type="SAM" id="MobiDB-lite"/>
    </source>
</evidence>
<evidence type="ECO:0000259" key="2">
    <source>
        <dbReference type="Pfam" id="PF02120"/>
    </source>
</evidence>
<accession>A0ABT3ZDY6</accession>
<evidence type="ECO:0000313" key="4">
    <source>
        <dbReference type="Proteomes" id="UP001073227"/>
    </source>
</evidence>
<dbReference type="EMBL" id="JAOVZR010000001">
    <property type="protein sequence ID" value="MCY0149933.1"/>
    <property type="molecule type" value="Genomic_DNA"/>
</dbReference>